<dbReference type="PROSITE" id="PS00028">
    <property type="entry name" value="ZINC_FINGER_C2H2_1"/>
    <property type="match status" value="1"/>
</dbReference>
<dbReference type="SMART" id="SM00355">
    <property type="entry name" value="ZnF_C2H2"/>
    <property type="match status" value="4"/>
</dbReference>
<reference evidence="9 10" key="1">
    <citation type="journal article" date="2018" name="Sci. Rep.">
        <title>Comparative analysis of the Pocillopora damicornis genome highlights role of immune system in coral evolution.</title>
        <authorList>
            <person name="Cunning R."/>
            <person name="Bay R.A."/>
            <person name="Gillette P."/>
            <person name="Baker A.C."/>
            <person name="Traylor-Knowles N."/>
        </authorList>
    </citation>
    <scope>NUCLEOTIDE SEQUENCE [LARGE SCALE GENOMIC DNA]</scope>
    <source>
        <strain evidence="9">RSMAS</strain>
        <tissue evidence="9">Whole animal</tissue>
    </source>
</reference>
<dbReference type="GO" id="GO:0008270">
    <property type="term" value="F:zinc ion binding"/>
    <property type="evidence" value="ECO:0007669"/>
    <property type="project" value="UniProtKB-KW"/>
</dbReference>
<dbReference type="FunFam" id="3.30.160.60:FF:000870">
    <property type="entry name" value="zinc finger protein 197 isoform X1"/>
    <property type="match status" value="1"/>
</dbReference>
<protein>
    <recommendedName>
        <fullName evidence="8">C2H2-type domain-containing protein</fullName>
    </recommendedName>
</protein>
<sequence length="259" mass="29719">GLVFQAPLFHFIQTKEPAGHVIAVEKTFIAQVISSNTGFFTPISSHVNVKLAASAFPFIEAHDLSTVVRNSLNAHSAPSHLTLKKKSKITTGFLQVLTGVSCTLAGEKLYQCNYCPKSFYLLDNFQYHVRQHTGKKPHHCDVCGKAFSYSHNLNELKNKLKGHRPYRCSQNDKNFTYRSTFKQHLLMHAGGKLYKCHVCGRAFVQSSNYQSYILTHKTKEERQQKCDLCARELLSRRRFKNHRKRFKTKKIPAEMWQVS</sequence>
<dbReference type="PANTHER" id="PTHR24394:SF29">
    <property type="entry name" value="MYONEURIN"/>
    <property type="match status" value="1"/>
</dbReference>
<feature type="non-terminal residue" evidence="9">
    <location>
        <position position="1"/>
    </location>
</feature>
<evidence type="ECO:0000256" key="1">
    <source>
        <dbReference type="ARBA" id="ARBA00004123"/>
    </source>
</evidence>
<evidence type="ECO:0000313" key="9">
    <source>
        <dbReference type="EMBL" id="RMX47274.1"/>
    </source>
</evidence>
<dbReference type="PANTHER" id="PTHR24394">
    <property type="entry name" value="ZINC FINGER PROTEIN"/>
    <property type="match status" value="1"/>
</dbReference>
<dbReference type="PROSITE" id="PS50157">
    <property type="entry name" value="ZINC_FINGER_C2H2_2"/>
    <property type="match status" value="4"/>
</dbReference>
<dbReference type="AlphaFoldDB" id="A0A3M6U183"/>
<feature type="domain" description="C2H2-type" evidence="8">
    <location>
        <begin position="138"/>
        <end position="165"/>
    </location>
</feature>
<dbReference type="InterPro" id="IPR013087">
    <property type="entry name" value="Znf_C2H2_type"/>
</dbReference>
<organism evidence="9 10">
    <name type="scientific">Pocillopora damicornis</name>
    <name type="common">Cauliflower coral</name>
    <name type="synonym">Millepora damicornis</name>
    <dbReference type="NCBI Taxonomy" id="46731"/>
    <lineage>
        <taxon>Eukaryota</taxon>
        <taxon>Metazoa</taxon>
        <taxon>Cnidaria</taxon>
        <taxon>Anthozoa</taxon>
        <taxon>Hexacorallia</taxon>
        <taxon>Scleractinia</taxon>
        <taxon>Astrocoeniina</taxon>
        <taxon>Pocilloporidae</taxon>
        <taxon>Pocillopora</taxon>
    </lineage>
</organism>
<feature type="domain" description="C2H2-type" evidence="8">
    <location>
        <begin position="194"/>
        <end position="221"/>
    </location>
</feature>
<evidence type="ECO:0000256" key="5">
    <source>
        <dbReference type="ARBA" id="ARBA00022833"/>
    </source>
</evidence>
<dbReference type="GO" id="GO:0000981">
    <property type="term" value="F:DNA-binding transcription factor activity, RNA polymerase II-specific"/>
    <property type="evidence" value="ECO:0007669"/>
    <property type="project" value="TreeGrafter"/>
</dbReference>
<keyword evidence="5" id="KW-0862">Zinc</keyword>
<feature type="domain" description="C2H2-type" evidence="8">
    <location>
        <begin position="166"/>
        <end position="193"/>
    </location>
</feature>
<comment type="caution">
    <text evidence="9">The sequence shown here is derived from an EMBL/GenBank/DDBJ whole genome shotgun (WGS) entry which is preliminary data.</text>
</comment>
<dbReference type="FunFam" id="3.30.160.60:FF:001732">
    <property type="entry name" value="Zgc:162936"/>
    <property type="match status" value="1"/>
</dbReference>
<name>A0A3M6U183_POCDA</name>
<feature type="domain" description="C2H2-type" evidence="8">
    <location>
        <begin position="110"/>
        <end position="137"/>
    </location>
</feature>
<evidence type="ECO:0000313" key="10">
    <source>
        <dbReference type="Proteomes" id="UP000275408"/>
    </source>
</evidence>
<dbReference type="STRING" id="46731.A0A3M6U183"/>
<comment type="subcellular location">
    <subcellularLocation>
        <location evidence="1">Nucleus</location>
    </subcellularLocation>
</comment>
<evidence type="ECO:0000256" key="4">
    <source>
        <dbReference type="ARBA" id="ARBA00022771"/>
    </source>
</evidence>
<evidence type="ECO:0000259" key="8">
    <source>
        <dbReference type="PROSITE" id="PS50157"/>
    </source>
</evidence>
<keyword evidence="3" id="KW-0677">Repeat</keyword>
<accession>A0A3M6U183</accession>
<gene>
    <name evidence="9" type="ORF">pdam_00017812</name>
</gene>
<dbReference type="SUPFAM" id="SSF57667">
    <property type="entry name" value="beta-beta-alpha zinc fingers"/>
    <property type="match status" value="2"/>
</dbReference>
<evidence type="ECO:0000256" key="7">
    <source>
        <dbReference type="PROSITE-ProRule" id="PRU00042"/>
    </source>
</evidence>
<keyword evidence="2" id="KW-0479">Metal-binding</keyword>
<dbReference type="OrthoDB" id="3437960at2759"/>
<keyword evidence="4 7" id="KW-0863">Zinc-finger</keyword>
<dbReference type="FunFam" id="3.30.160.60:FF:000065">
    <property type="entry name" value="B-cell CLL/lymphoma 6, member B"/>
    <property type="match status" value="1"/>
</dbReference>
<keyword evidence="6" id="KW-0539">Nucleus</keyword>
<keyword evidence="10" id="KW-1185">Reference proteome</keyword>
<dbReference type="Gene3D" id="3.30.160.60">
    <property type="entry name" value="Classic Zinc Finger"/>
    <property type="match status" value="4"/>
</dbReference>
<feature type="non-terminal residue" evidence="9">
    <location>
        <position position="259"/>
    </location>
</feature>
<evidence type="ECO:0000256" key="2">
    <source>
        <dbReference type="ARBA" id="ARBA00022723"/>
    </source>
</evidence>
<dbReference type="GO" id="GO:0045893">
    <property type="term" value="P:positive regulation of DNA-templated transcription"/>
    <property type="evidence" value="ECO:0007669"/>
    <property type="project" value="UniProtKB-ARBA"/>
</dbReference>
<dbReference type="GO" id="GO:0005694">
    <property type="term" value="C:chromosome"/>
    <property type="evidence" value="ECO:0007669"/>
    <property type="project" value="UniProtKB-ARBA"/>
</dbReference>
<evidence type="ECO:0000256" key="3">
    <source>
        <dbReference type="ARBA" id="ARBA00022737"/>
    </source>
</evidence>
<dbReference type="Pfam" id="PF00096">
    <property type="entry name" value="zf-C2H2"/>
    <property type="match status" value="2"/>
</dbReference>
<dbReference type="GO" id="GO:0043565">
    <property type="term" value="F:sequence-specific DNA binding"/>
    <property type="evidence" value="ECO:0007669"/>
    <property type="project" value="UniProtKB-ARBA"/>
</dbReference>
<dbReference type="Proteomes" id="UP000275408">
    <property type="component" value="Unassembled WGS sequence"/>
</dbReference>
<dbReference type="EMBL" id="RCHS01002450">
    <property type="protein sequence ID" value="RMX47274.1"/>
    <property type="molecule type" value="Genomic_DNA"/>
</dbReference>
<dbReference type="InterPro" id="IPR036236">
    <property type="entry name" value="Znf_C2H2_sf"/>
</dbReference>
<dbReference type="GO" id="GO:0005634">
    <property type="term" value="C:nucleus"/>
    <property type="evidence" value="ECO:0007669"/>
    <property type="project" value="UniProtKB-SubCell"/>
</dbReference>
<proteinExistence type="predicted"/>
<evidence type="ECO:0000256" key="6">
    <source>
        <dbReference type="ARBA" id="ARBA00023242"/>
    </source>
</evidence>